<gene>
    <name evidence="6" type="ORF">ABL78_1848</name>
</gene>
<reference evidence="6 7" key="1">
    <citation type="journal article" date="2015" name="PLoS Pathog.">
        <title>Leptomonas seymouri: Adaptations to the Dixenous Life Cycle Analyzed by Genome Sequencing, Transcriptome Profiling and Co-infection with Leishmania donovani.</title>
        <authorList>
            <person name="Kraeva N."/>
            <person name="Butenko A."/>
            <person name="Hlavacova J."/>
            <person name="Kostygov A."/>
            <person name="Myskova J."/>
            <person name="Grybchuk D."/>
            <person name="Lestinova T."/>
            <person name="Votypka J."/>
            <person name="Volf P."/>
            <person name="Opperdoes F."/>
            <person name="Flegontov P."/>
            <person name="Lukes J."/>
            <person name="Yurchenko V."/>
        </authorList>
    </citation>
    <scope>NUCLEOTIDE SEQUENCE [LARGE SCALE GENOMIC DNA]</scope>
    <source>
        <strain evidence="6 7">ATCC 30220</strain>
    </source>
</reference>
<comment type="caution">
    <text evidence="6">The sequence shown here is derived from an EMBL/GenBank/DDBJ whole genome shotgun (WGS) entry which is preliminary data.</text>
</comment>
<protein>
    <recommendedName>
        <fullName evidence="5">RanBP2-type domain-containing protein</fullName>
    </recommendedName>
</protein>
<dbReference type="Proteomes" id="UP000038009">
    <property type="component" value="Unassembled WGS sequence"/>
</dbReference>
<dbReference type="OrthoDB" id="238143at2759"/>
<evidence type="ECO:0000256" key="2">
    <source>
        <dbReference type="ARBA" id="ARBA00022771"/>
    </source>
</evidence>
<evidence type="ECO:0000313" key="6">
    <source>
        <dbReference type="EMBL" id="KPI89035.1"/>
    </source>
</evidence>
<sequence length="598" mass="64611">MRRFEPSSATARPPQGPDMDRVVSSAAKPASSLRVAAEPQSTRVTCTPHERRHHFPPWPIDTIEFNALSVDGGQGARIAWEQTHHEGSSKGPPYNISSSSFVGDNKEEFSAAGSLPKTVPLTPETLRRLAAEEERPTAQAALAVGGWVCTGCWAVQGVGSTAKDVVSTESGVPDAKHSNVSAVNTAWRGLFPRTVCSACQTLRHDVHTWPLLAALRVADSSRWICRHCGEVNSGGGNVTQDGRAGGAQHGAPACRCCGNAMGGDASEGTLVRRTVADEVEEEAPGHVVVIRNRTTRWRCCNCAEVNSLQLRECRNCARGRFALEVSCPQCQASRSLSNALIYGDEERESAQGAALSSGSALCVKSPVFSPLNCYRSESTQLMCLQCDSPLHGGAVRSFTHGSAPWWCACGVMNPTQAYSCYRCRMPRTVSNPLLLKALLRNVMTSDPSIPSYDFSTCTSWFCGGCDSVNHAAYQVIEERYAATHAAPPPSGEGSSPPSTSRRKVRVWADEGELECGHCGAPWHHQLLQDGELWRCACHALNKRGDALCMSCGLPALDGVQAIVLSAWSKGDWWCCACSTHNYRDRLRCRCGAHRPVMR</sequence>
<keyword evidence="7" id="KW-1185">Reference proteome</keyword>
<evidence type="ECO:0000313" key="7">
    <source>
        <dbReference type="Proteomes" id="UP000038009"/>
    </source>
</evidence>
<keyword evidence="1" id="KW-0479">Metal-binding</keyword>
<feature type="region of interest" description="Disordered" evidence="4">
    <location>
        <begin position="1"/>
        <end position="57"/>
    </location>
</feature>
<dbReference type="InterPro" id="IPR001876">
    <property type="entry name" value="Znf_RanBP2"/>
</dbReference>
<dbReference type="OMA" id="RCACHAL"/>
<dbReference type="VEuPathDB" id="TriTrypDB:Lsey_0033_0130"/>
<keyword evidence="2" id="KW-0863">Zinc-finger</keyword>
<proteinExistence type="predicted"/>
<dbReference type="EMBL" id="LJSK01000033">
    <property type="protein sequence ID" value="KPI89035.1"/>
    <property type="molecule type" value="Genomic_DNA"/>
</dbReference>
<evidence type="ECO:0000256" key="3">
    <source>
        <dbReference type="ARBA" id="ARBA00022833"/>
    </source>
</evidence>
<keyword evidence="3" id="KW-0862">Zinc</keyword>
<dbReference type="PROSITE" id="PS01358">
    <property type="entry name" value="ZF_RANBP2_1"/>
    <property type="match status" value="1"/>
</dbReference>
<evidence type="ECO:0000259" key="5">
    <source>
        <dbReference type="PROSITE" id="PS01358"/>
    </source>
</evidence>
<name>A0A0N1PDJ9_LEPSE</name>
<dbReference type="SMART" id="SM00547">
    <property type="entry name" value="ZnF_RBZ"/>
    <property type="match status" value="3"/>
</dbReference>
<organism evidence="6 7">
    <name type="scientific">Leptomonas seymouri</name>
    <dbReference type="NCBI Taxonomy" id="5684"/>
    <lineage>
        <taxon>Eukaryota</taxon>
        <taxon>Discoba</taxon>
        <taxon>Euglenozoa</taxon>
        <taxon>Kinetoplastea</taxon>
        <taxon>Metakinetoplastina</taxon>
        <taxon>Trypanosomatida</taxon>
        <taxon>Trypanosomatidae</taxon>
        <taxon>Leishmaniinae</taxon>
        <taxon>Leptomonas</taxon>
    </lineage>
</organism>
<feature type="region of interest" description="Disordered" evidence="4">
    <location>
        <begin position="483"/>
        <end position="503"/>
    </location>
</feature>
<dbReference type="GO" id="GO:0008270">
    <property type="term" value="F:zinc ion binding"/>
    <property type="evidence" value="ECO:0007669"/>
    <property type="project" value="UniProtKB-KW"/>
</dbReference>
<dbReference type="AlphaFoldDB" id="A0A0N1PDJ9"/>
<evidence type="ECO:0000256" key="4">
    <source>
        <dbReference type="SAM" id="MobiDB-lite"/>
    </source>
</evidence>
<accession>A0A0N1PDJ9</accession>
<feature type="domain" description="RanBP2-type" evidence="5">
    <location>
        <begin position="297"/>
        <end position="316"/>
    </location>
</feature>
<evidence type="ECO:0000256" key="1">
    <source>
        <dbReference type="ARBA" id="ARBA00022723"/>
    </source>
</evidence>